<organism evidence="20 21">
    <name type="scientific">Salmonella enterica I</name>
    <dbReference type="NCBI Taxonomy" id="59201"/>
    <lineage>
        <taxon>Bacteria</taxon>
        <taxon>Pseudomonadati</taxon>
        <taxon>Pseudomonadota</taxon>
        <taxon>Gammaproteobacteria</taxon>
        <taxon>Enterobacterales</taxon>
        <taxon>Enterobacteriaceae</taxon>
        <taxon>Salmonella</taxon>
    </lineage>
</organism>
<keyword evidence="10 18" id="KW-0460">Magnesium</keyword>
<evidence type="ECO:0000256" key="17">
    <source>
        <dbReference type="PIRSR" id="PIRSR603542-1"/>
    </source>
</evidence>
<dbReference type="NCBIfam" id="NF007604">
    <property type="entry name" value="PRK10251.1"/>
    <property type="match status" value="1"/>
</dbReference>
<comment type="function">
    <text evidence="2">Involved in the biosynthesis of the siderophore enterobactin (enterochelin), which is a macrocyclic trimeric lactone of N-(2,3-dihydroxybenzoyl)-serine. The serine trilactone serves as a scaffolding for the three catechol functionalities that provide hexadentate coordination for the tightly ligated iron(2+) atoms. Plays an essential role in the assembly of the enterobactin by catalyzing the transfer of the 4'-phosphopantetheine (Ppant) moiety from coenzyme A to the apo-domains of both EntB (ArCP domain) and EntF (PCP domain) to yield their holo-forms which make them competent for the activation of 2,3-dihydroxybenzoate (DHB) and L-serine, respectively.</text>
</comment>
<dbReference type="InterPro" id="IPR041354">
    <property type="entry name" value="4PPT_N"/>
</dbReference>
<evidence type="ECO:0000256" key="7">
    <source>
        <dbReference type="ARBA" id="ARBA00019087"/>
    </source>
</evidence>
<gene>
    <name evidence="20" type="primary">entD</name>
    <name evidence="20" type="ORF">NCTC8258_04845</name>
</gene>
<accession>A0A379WE26</accession>
<dbReference type="InterPro" id="IPR003542">
    <property type="entry name" value="Enbac_synth_compD-like"/>
</dbReference>
<comment type="similarity">
    <text evidence="5">Belongs to the P-Pant transferase superfamily. EntD family.</text>
</comment>
<feature type="binding site" evidence="17">
    <location>
        <position position="46"/>
    </location>
    <ligand>
        <name>CoA</name>
        <dbReference type="ChEBI" id="CHEBI:57287"/>
    </ligand>
</feature>
<evidence type="ECO:0000256" key="2">
    <source>
        <dbReference type="ARBA" id="ARBA00003937"/>
    </source>
</evidence>
<keyword evidence="12" id="KW-0259">Enterobactin biosynthesis</keyword>
<feature type="domain" description="4'-phosphopantetheinyl transferase N-terminal" evidence="19">
    <location>
        <begin position="38"/>
        <end position="100"/>
    </location>
</feature>
<sequence length="155" mass="17186">MRTSHFPLPFAGHRLHIVDFDASSFHEHDLLWLPHHDRLRSAGRKRKAEHLAGRIAAVHALREVGVRAVPGIGDKRQPLWPDGLFGSISHCATTALAVISRQRVGIDIEKIMSQHTATELAPSIIDSDERQILQASSLPFSACPDAGLLRQRECL</sequence>
<keyword evidence="9 18" id="KW-0479">Metal-binding</keyword>
<dbReference type="InterPro" id="IPR037143">
    <property type="entry name" value="4-PPantetheinyl_Trfase_dom_sf"/>
</dbReference>
<dbReference type="PANTHER" id="PTHR38096:SF1">
    <property type="entry name" value="ENTEROBACTIN SYNTHASE COMPONENT D"/>
    <property type="match status" value="1"/>
</dbReference>
<evidence type="ECO:0000313" key="20">
    <source>
        <dbReference type="EMBL" id="SUH17063.1"/>
    </source>
</evidence>
<evidence type="ECO:0000256" key="11">
    <source>
        <dbReference type="ARBA" id="ARBA00023136"/>
    </source>
</evidence>
<evidence type="ECO:0000256" key="4">
    <source>
        <dbReference type="ARBA" id="ARBA00004993"/>
    </source>
</evidence>
<dbReference type="PRINTS" id="PR01399">
    <property type="entry name" value="ENTSNTHTASED"/>
</dbReference>
<evidence type="ECO:0000256" key="3">
    <source>
        <dbReference type="ARBA" id="ARBA00004370"/>
    </source>
</evidence>
<evidence type="ECO:0000256" key="12">
    <source>
        <dbReference type="ARBA" id="ARBA00023191"/>
    </source>
</evidence>
<dbReference type="Proteomes" id="UP000255509">
    <property type="component" value="Unassembled WGS sequence"/>
</dbReference>
<comment type="cofactor">
    <cofactor evidence="1 18">
        <name>Mg(2+)</name>
        <dbReference type="ChEBI" id="CHEBI:18420"/>
    </cofactor>
</comment>
<comment type="catalytic activity">
    <reaction evidence="16">
        <text>apo-[peptidyl-carrier protein] + CoA = holo-[peptidyl-carrier protein] + adenosine 3',5'-bisphosphate + H(+)</text>
        <dbReference type="Rhea" id="RHEA:46228"/>
        <dbReference type="Rhea" id="RHEA-COMP:11479"/>
        <dbReference type="Rhea" id="RHEA-COMP:11480"/>
        <dbReference type="ChEBI" id="CHEBI:15378"/>
        <dbReference type="ChEBI" id="CHEBI:29999"/>
        <dbReference type="ChEBI" id="CHEBI:57287"/>
        <dbReference type="ChEBI" id="CHEBI:58343"/>
        <dbReference type="ChEBI" id="CHEBI:64479"/>
    </reaction>
</comment>
<dbReference type="GO" id="GO:0008897">
    <property type="term" value="F:holo-[acyl-carrier-protein] synthase activity"/>
    <property type="evidence" value="ECO:0007669"/>
    <property type="project" value="InterPro"/>
</dbReference>
<feature type="binding site" evidence="17">
    <location>
        <position position="107"/>
    </location>
    <ligand>
        <name>CoA</name>
        <dbReference type="ChEBI" id="CHEBI:57287"/>
    </ligand>
</feature>
<evidence type="ECO:0000256" key="14">
    <source>
        <dbReference type="ARBA" id="ARBA00031996"/>
    </source>
</evidence>
<comment type="catalytic activity">
    <reaction evidence="15">
        <text>apo-[aryl-carrier protein] + CoA = holo-[aryl-carrier protein] + adenosine 3',5'-bisphosphate + H(+)</text>
        <dbReference type="Rhea" id="RHEA:48404"/>
        <dbReference type="Rhea" id="RHEA-COMP:15903"/>
        <dbReference type="Rhea" id="RHEA-COMP:17557"/>
        <dbReference type="ChEBI" id="CHEBI:15378"/>
        <dbReference type="ChEBI" id="CHEBI:29999"/>
        <dbReference type="ChEBI" id="CHEBI:57287"/>
        <dbReference type="ChEBI" id="CHEBI:58343"/>
        <dbReference type="ChEBI" id="CHEBI:64479"/>
    </reaction>
</comment>
<proteinExistence type="inferred from homology"/>
<comment type="subunit">
    <text evidence="6">EntB, EntD, EntE, and EntF form a multienzyme complex called enterobactin synthase.</text>
</comment>
<dbReference type="EMBL" id="UGXS01000004">
    <property type="protein sequence ID" value="SUH17063.1"/>
    <property type="molecule type" value="Genomic_DNA"/>
</dbReference>
<dbReference type="AlphaFoldDB" id="A0A379WE26"/>
<evidence type="ECO:0000259" key="19">
    <source>
        <dbReference type="Pfam" id="PF17837"/>
    </source>
</evidence>
<evidence type="ECO:0000256" key="18">
    <source>
        <dbReference type="PIRSR" id="PIRSR603542-2"/>
    </source>
</evidence>
<comment type="subcellular location">
    <subcellularLocation>
        <location evidence="3">Membrane</location>
    </subcellularLocation>
</comment>
<evidence type="ECO:0000313" key="21">
    <source>
        <dbReference type="Proteomes" id="UP000255509"/>
    </source>
</evidence>
<name>A0A379WE26_SALET</name>
<dbReference type="Gene3D" id="3.90.470.20">
    <property type="entry name" value="4'-phosphopantetheinyl transferase domain"/>
    <property type="match status" value="1"/>
</dbReference>
<reference evidence="20 21" key="1">
    <citation type="submission" date="2018-06" db="EMBL/GenBank/DDBJ databases">
        <authorList>
            <consortium name="Pathogen Informatics"/>
            <person name="Doyle S."/>
        </authorList>
    </citation>
    <scope>NUCLEOTIDE SEQUENCE [LARGE SCALE GENOMIC DNA]</scope>
    <source>
        <strain evidence="20 21">NCTC8258</strain>
    </source>
</reference>
<evidence type="ECO:0000256" key="10">
    <source>
        <dbReference type="ARBA" id="ARBA00022842"/>
    </source>
</evidence>
<keyword evidence="8 20" id="KW-0808">Transferase</keyword>
<protein>
    <recommendedName>
        <fullName evidence="7">Enterobactin synthase component D</fullName>
    </recommendedName>
    <alternativeName>
        <fullName evidence="13">4'-phosphopantetheinyl transferase EntD</fullName>
    </alternativeName>
    <alternativeName>
        <fullName evidence="14">Enterochelin synthase D</fullName>
    </alternativeName>
</protein>
<evidence type="ECO:0000256" key="1">
    <source>
        <dbReference type="ARBA" id="ARBA00001946"/>
    </source>
</evidence>
<feature type="binding site" evidence="18">
    <location>
        <position position="107"/>
    </location>
    <ligand>
        <name>Mg(2+)</name>
        <dbReference type="ChEBI" id="CHEBI:18420"/>
    </ligand>
</feature>
<evidence type="ECO:0000256" key="5">
    <source>
        <dbReference type="ARBA" id="ARBA00008342"/>
    </source>
</evidence>
<evidence type="ECO:0000256" key="13">
    <source>
        <dbReference type="ARBA" id="ARBA00029894"/>
    </source>
</evidence>
<evidence type="ECO:0000256" key="9">
    <source>
        <dbReference type="ARBA" id="ARBA00022723"/>
    </source>
</evidence>
<evidence type="ECO:0000256" key="8">
    <source>
        <dbReference type="ARBA" id="ARBA00022679"/>
    </source>
</evidence>
<keyword evidence="11" id="KW-0472">Membrane</keyword>
<dbReference type="GO" id="GO:0005886">
    <property type="term" value="C:plasma membrane"/>
    <property type="evidence" value="ECO:0007669"/>
    <property type="project" value="TreeGrafter"/>
</dbReference>
<feature type="binding site" evidence="18">
    <location>
        <position position="108"/>
    </location>
    <ligand>
        <name>Mg(2+)</name>
        <dbReference type="ChEBI" id="CHEBI:18420"/>
    </ligand>
</feature>
<dbReference type="GO" id="GO:0009366">
    <property type="term" value="C:enterobactin synthetase complex"/>
    <property type="evidence" value="ECO:0007669"/>
    <property type="project" value="InterPro"/>
</dbReference>
<evidence type="ECO:0000256" key="16">
    <source>
        <dbReference type="ARBA" id="ARBA00049191"/>
    </source>
</evidence>
<dbReference type="PANTHER" id="PTHR38096">
    <property type="entry name" value="ENTEROBACTIN SYNTHASE COMPONENT D"/>
    <property type="match status" value="1"/>
</dbReference>
<dbReference type="Pfam" id="PF17837">
    <property type="entry name" value="4PPT_N"/>
    <property type="match status" value="1"/>
</dbReference>
<comment type="pathway">
    <text evidence="4">Siderophore biosynthesis; enterobactin biosynthesis.</text>
</comment>
<dbReference type="GO" id="GO:0000287">
    <property type="term" value="F:magnesium ion binding"/>
    <property type="evidence" value="ECO:0007669"/>
    <property type="project" value="InterPro"/>
</dbReference>
<feature type="binding site" evidence="17">
    <location>
        <position position="54"/>
    </location>
    <ligand>
        <name>CoA</name>
        <dbReference type="ChEBI" id="CHEBI:57287"/>
    </ligand>
</feature>
<evidence type="ECO:0000256" key="15">
    <source>
        <dbReference type="ARBA" id="ARBA00049176"/>
    </source>
</evidence>
<evidence type="ECO:0000256" key="6">
    <source>
        <dbReference type="ARBA" id="ARBA00011503"/>
    </source>
</evidence>
<dbReference type="FunFam" id="3.90.470.20:FF:000012">
    <property type="entry name" value="Enterobactin synthase component D"/>
    <property type="match status" value="1"/>
</dbReference>
<feature type="binding site" evidence="17">
    <location>
        <begin position="89"/>
        <end position="90"/>
    </location>
    <ligand>
        <name>CoA</name>
        <dbReference type="ChEBI" id="CHEBI:57287"/>
    </ligand>
</feature>
<feature type="binding site" evidence="18">
    <location>
        <position position="109"/>
    </location>
    <ligand>
        <name>Mg(2+)</name>
        <dbReference type="ChEBI" id="CHEBI:18420"/>
    </ligand>
</feature>
<dbReference type="GO" id="GO:0009239">
    <property type="term" value="P:enterobactin biosynthetic process"/>
    <property type="evidence" value="ECO:0007669"/>
    <property type="project" value="UniProtKB-KW"/>
</dbReference>